<evidence type="ECO:0000256" key="2">
    <source>
        <dbReference type="ARBA" id="ARBA00010913"/>
    </source>
</evidence>
<reference evidence="10 11" key="1">
    <citation type="journal article" date="2024" name="Nat. Commun.">
        <title>Phylogenomics reveals the evolutionary origins of lichenization in chlorophyte algae.</title>
        <authorList>
            <person name="Puginier C."/>
            <person name="Libourel C."/>
            <person name="Otte J."/>
            <person name="Skaloud P."/>
            <person name="Haon M."/>
            <person name="Grisel S."/>
            <person name="Petersen M."/>
            <person name="Berrin J.G."/>
            <person name="Delaux P.M."/>
            <person name="Dal Grande F."/>
            <person name="Keller J."/>
        </authorList>
    </citation>
    <scope>NUCLEOTIDE SEQUENCE [LARGE SCALE GENOMIC DNA]</scope>
    <source>
        <strain evidence="10 11">SAG 216-7</strain>
    </source>
</reference>
<dbReference type="Gene3D" id="2.40.160.50">
    <property type="entry name" value="membrane protein fhac: a member of the omp85/tpsb transporter family"/>
    <property type="match status" value="1"/>
</dbReference>
<evidence type="ECO:0000256" key="7">
    <source>
        <dbReference type="ARBA" id="ARBA00024013"/>
    </source>
</evidence>
<feature type="region of interest" description="Disordered" evidence="8">
    <location>
        <begin position="1"/>
        <end position="27"/>
    </location>
</feature>
<sequence length="478" mass="52486">MASAPASSERQSSETSTSDTDSSKRPRIDFERTYAAVKDKRLKVEQIIINGLDRTKTYIVARELEAPLEEATSLEEIKDVLLEAHEHLQALGIFDGVEVIITDSETGQPDMCTVLVRCSEKGRFNLHAGTYVNGNDGSLEFALGLTNVMGRAEEVSLSAELGMNNLTEFSISLNKPRLGGRPRNATVGVYQKRRSYREYSSYSEENRGATATLFSPDGTHAVAYDLAWRHIKAEPEASLAVKEQTGHKLKSALSYVFRHYTLDDLHYPTSGIGFRSSTEVSGLGLDANLLRFAKQHLAAQWVHPLIGSTVFSLSAEAGIMLPWGPDWRTKPTYISDRFFLGGVHGNLRGFHFKGAGPVDRRQSKEGGMDALGGDLMCAILAEIRFRLPVAAMEAAGMYGHAFVNGGNAALLSGTGKLLQQSLVDFAKVHQTWRWSAGLGVVWPTSLGRLEVNVCKVLKHQQFDRYTAFGLQVGFTPTI</sequence>
<evidence type="ECO:0000313" key="10">
    <source>
        <dbReference type="EMBL" id="KAK9907648.1"/>
    </source>
</evidence>
<protein>
    <recommendedName>
        <fullName evidence="9">Bacterial surface antigen (D15) domain-containing protein</fullName>
    </recommendedName>
</protein>
<keyword evidence="4" id="KW-0812">Transmembrane</keyword>
<dbReference type="Gene3D" id="3.10.20.310">
    <property type="entry name" value="membrane protein fhac"/>
    <property type="match status" value="1"/>
</dbReference>
<keyword evidence="5" id="KW-0934">Plastid</keyword>
<feature type="compositionally biased region" description="Low complexity" evidence="8">
    <location>
        <begin position="7"/>
        <end position="20"/>
    </location>
</feature>
<gene>
    <name evidence="10" type="ORF">WJX75_007677</name>
</gene>
<dbReference type="PANTHER" id="PTHR12815">
    <property type="entry name" value="SORTING AND ASSEMBLY MACHINERY SAMM50 PROTEIN FAMILY MEMBER"/>
    <property type="match status" value="1"/>
</dbReference>
<dbReference type="InterPro" id="IPR000184">
    <property type="entry name" value="Bac_surfAg_D15"/>
</dbReference>
<dbReference type="PANTHER" id="PTHR12815:SF18">
    <property type="entry name" value="SORTING AND ASSEMBLY MACHINERY COMPONENT 50 HOMOLOG"/>
    <property type="match status" value="1"/>
</dbReference>
<accession>A0ABR2YLH0</accession>
<evidence type="ECO:0000256" key="6">
    <source>
        <dbReference type="ARBA" id="ARBA00023136"/>
    </source>
</evidence>
<dbReference type="InterPro" id="IPR039910">
    <property type="entry name" value="D15-like"/>
</dbReference>
<evidence type="ECO:0000256" key="5">
    <source>
        <dbReference type="ARBA" id="ARBA00022805"/>
    </source>
</evidence>
<feature type="domain" description="Bacterial surface antigen (D15)" evidence="9">
    <location>
        <begin position="147"/>
        <end position="474"/>
    </location>
</feature>
<name>A0ABR2YLH0_9CHLO</name>
<keyword evidence="5" id="KW-1002">Plastid outer membrane</keyword>
<evidence type="ECO:0000256" key="1">
    <source>
        <dbReference type="ARBA" id="ARBA00004374"/>
    </source>
</evidence>
<evidence type="ECO:0000256" key="4">
    <source>
        <dbReference type="ARBA" id="ARBA00022692"/>
    </source>
</evidence>
<comment type="similarity">
    <text evidence="2">Belongs to the SAM50/omp85 family.</text>
</comment>
<keyword evidence="6" id="KW-0472">Membrane</keyword>
<keyword evidence="11" id="KW-1185">Reference proteome</keyword>
<dbReference type="Pfam" id="PF01103">
    <property type="entry name" value="Omp85"/>
    <property type="match status" value="1"/>
</dbReference>
<dbReference type="EMBL" id="JALJOT010000009">
    <property type="protein sequence ID" value="KAK9907648.1"/>
    <property type="molecule type" value="Genomic_DNA"/>
</dbReference>
<organism evidence="10 11">
    <name type="scientific">Coccomyxa subellipsoidea</name>
    <dbReference type="NCBI Taxonomy" id="248742"/>
    <lineage>
        <taxon>Eukaryota</taxon>
        <taxon>Viridiplantae</taxon>
        <taxon>Chlorophyta</taxon>
        <taxon>core chlorophytes</taxon>
        <taxon>Trebouxiophyceae</taxon>
        <taxon>Trebouxiophyceae incertae sedis</taxon>
        <taxon>Coccomyxaceae</taxon>
        <taxon>Coccomyxa</taxon>
    </lineage>
</organism>
<evidence type="ECO:0000259" key="9">
    <source>
        <dbReference type="Pfam" id="PF01103"/>
    </source>
</evidence>
<evidence type="ECO:0000256" key="8">
    <source>
        <dbReference type="SAM" id="MobiDB-lite"/>
    </source>
</evidence>
<evidence type="ECO:0000313" key="11">
    <source>
        <dbReference type="Proteomes" id="UP001491310"/>
    </source>
</evidence>
<comment type="caution">
    <text evidence="10">The sequence shown here is derived from an EMBL/GenBank/DDBJ whole genome shotgun (WGS) entry which is preliminary data.</text>
</comment>
<comment type="subcellular location">
    <subcellularLocation>
        <location evidence="1">Mitochondrion outer membrane</location>
        <topology evidence="1">Multi-pass membrane protein</topology>
    </subcellularLocation>
    <subcellularLocation>
        <location evidence="7">Plastid</location>
        <location evidence="7">Chloroplast outer membrane</location>
    </subcellularLocation>
</comment>
<dbReference type="Proteomes" id="UP001491310">
    <property type="component" value="Unassembled WGS sequence"/>
</dbReference>
<proteinExistence type="inferred from homology"/>
<keyword evidence="3" id="KW-1134">Transmembrane beta strand</keyword>
<evidence type="ECO:0000256" key="3">
    <source>
        <dbReference type="ARBA" id="ARBA00022452"/>
    </source>
</evidence>